<keyword evidence="3 6" id="KW-0812">Transmembrane</keyword>
<evidence type="ECO:0000313" key="8">
    <source>
        <dbReference type="Proteomes" id="UP000509704"/>
    </source>
</evidence>
<evidence type="ECO:0000256" key="4">
    <source>
        <dbReference type="ARBA" id="ARBA00022989"/>
    </source>
</evidence>
<dbReference type="OrthoDB" id="2018619at2759"/>
<keyword evidence="8" id="KW-1185">Reference proteome</keyword>
<reference evidence="7 8" key="1">
    <citation type="submission" date="2020-07" db="EMBL/GenBank/DDBJ databases">
        <title>The yeast mating-type switching endonuclease HO is a domesticated member of an unorthodox homing genetic element family.</title>
        <authorList>
            <person name="Coughlan A.Y."/>
            <person name="Lombardi L."/>
            <person name="Braun-Galleani S."/>
            <person name="Martos A.R."/>
            <person name="Galeote V."/>
            <person name="Bigey F."/>
            <person name="Dequin S."/>
            <person name="Byrne K.P."/>
            <person name="Wolfe K.H."/>
        </authorList>
    </citation>
    <scope>NUCLEOTIDE SEQUENCE [LARGE SCALE GENOMIC DNA]</scope>
    <source>
        <strain evidence="7 8">NRRL Y-6702</strain>
    </source>
</reference>
<evidence type="ECO:0000313" key="7">
    <source>
        <dbReference type="EMBL" id="QLG70470.1"/>
    </source>
</evidence>
<feature type="transmembrane region" description="Helical" evidence="6">
    <location>
        <begin position="498"/>
        <end position="521"/>
    </location>
</feature>
<dbReference type="AlphaFoldDB" id="A0A7H9AVS4"/>
<dbReference type="GO" id="GO:0015205">
    <property type="term" value="F:nucleobase transmembrane transporter activity"/>
    <property type="evidence" value="ECO:0007669"/>
    <property type="project" value="TreeGrafter"/>
</dbReference>
<feature type="transmembrane region" description="Helical" evidence="6">
    <location>
        <begin position="533"/>
        <end position="551"/>
    </location>
</feature>
<keyword evidence="4 6" id="KW-1133">Transmembrane helix</keyword>
<dbReference type="InterPro" id="IPR045225">
    <property type="entry name" value="Uracil/uridine/allantoin_perm"/>
</dbReference>
<accession>A0A7H9AVS4</accession>
<organism evidence="7 8">
    <name type="scientific">Zygotorulaspora mrakii</name>
    <name type="common">Zygosaccharomyces mrakii</name>
    <dbReference type="NCBI Taxonomy" id="42260"/>
    <lineage>
        <taxon>Eukaryota</taxon>
        <taxon>Fungi</taxon>
        <taxon>Dikarya</taxon>
        <taxon>Ascomycota</taxon>
        <taxon>Saccharomycotina</taxon>
        <taxon>Saccharomycetes</taxon>
        <taxon>Saccharomycetales</taxon>
        <taxon>Saccharomycetaceae</taxon>
        <taxon>Zygotorulaspora</taxon>
    </lineage>
</organism>
<evidence type="ECO:0000256" key="3">
    <source>
        <dbReference type="ARBA" id="ARBA00022692"/>
    </source>
</evidence>
<dbReference type="PANTHER" id="PTHR30618">
    <property type="entry name" value="NCS1 FAMILY PURINE/PYRIMIDINE TRANSPORTER"/>
    <property type="match status" value="1"/>
</dbReference>
<feature type="transmembrane region" description="Helical" evidence="6">
    <location>
        <begin position="94"/>
        <end position="114"/>
    </location>
</feature>
<dbReference type="InterPro" id="IPR012681">
    <property type="entry name" value="NCS1"/>
</dbReference>
<evidence type="ECO:0000256" key="5">
    <source>
        <dbReference type="ARBA" id="ARBA00023136"/>
    </source>
</evidence>
<feature type="transmembrane region" description="Helical" evidence="6">
    <location>
        <begin position="327"/>
        <end position="352"/>
    </location>
</feature>
<evidence type="ECO:0000256" key="6">
    <source>
        <dbReference type="SAM" id="Phobius"/>
    </source>
</evidence>
<feature type="transmembrane region" description="Helical" evidence="6">
    <location>
        <begin position="120"/>
        <end position="141"/>
    </location>
</feature>
<dbReference type="GO" id="GO:0005886">
    <property type="term" value="C:plasma membrane"/>
    <property type="evidence" value="ECO:0007669"/>
    <property type="project" value="TreeGrafter"/>
</dbReference>
<protein>
    <recommendedName>
        <fullName evidence="9">Uracil permease</fullName>
    </recommendedName>
</protein>
<sequence>MNINDITSMLSNGPVRSKNQKLEGQTYEITEITHQEDDTPPDKWWEKVCRFLEVKQHHEGSTTRAEGIIESYLFNDDLAPVEEKRRVWSWKEFVLFRISGGFNVNTWQISATGLQLGLNWWQTWLCVWFGYVFVACFLVLASRVGSSYHISFPISSRMSFGVYFSSWIILNRVVMACVWYSTIAWIGGDCVQLMLESIFGTNLSTRIRDTINTSNLTTYEFMCFMLFWGASLPVLSMPPHTLRYLFRVKSSITPVAAFAFMIWTLKKSNGQLALGSLNRRTLEGSELAWAVIRAIMSALDNFATLILNVPDLSRFAKTAKSATYSQFFVLPLCYSVISLLGILATSAAYTMYGVNYWSILDIMQRFLEHFTAGNRAGVFLISFAFAIGQLGTNVSSNSISAGTDMTALLPKFINIRRGSYICAIISLVICPWNLMASSSKFTSALSAYAVFLSSIAGVVAADYFVVRKGLVDLQHCYSNHPNSFYMYGNRYGTNWRAVVAYLLGMVPNFPGFIGSVGGGYVPVGAMNLFRLNYFVGWLVSFIIYSILCYYWPVPGMPEGVSYFDFSHFYEHWVEVDDFAAERRFYLSKLEAESSDCSGGSASETSVAPVELHSVEKV</sequence>
<feature type="transmembrane region" description="Helical" evidence="6">
    <location>
        <begin position="219"/>
        <end position="237"/>
    </location>
</feature>
<dbReference type="CDD" id="cd11482">
    <property type="entry name" value="SLC-NCS1sbd_NRT1-like"/>
    <property type="match status" value="1"/>
</dbReference>
<feature type="transmembrane region" description="Helical" evidence="6">
    <location>
        <begin position="162"/>
        <end position="186"/>
    </location>
</feature>
<feature type="transmembrane region" description="Helical" evidence="6">
    <location>
        <begin position="446"/>
        <end position="465"/>
    </location>
</feature>
<evidence type="ECO:0000256" key="1">
    <source>
        <dbReference type="ARBA" id="ARBA00004141"/>
    </source>
</evidence>
<evidence type="ECO:0008006" key="9">
    <source>
        <dbReference type="Google" id="ProtNLM"/>
    </source>
</evidence>
<dbReference type="KEGG" id="zmk:HG535_0A04100"/>
<dbReference type="RefSeq" id="XP_037142198.1">
    <property type="nucleotide sequence ID" value="XM_037286303.1"/>
</dbReference>
<dbReference type="Gene3D" id="1.10.4160.10">
    <property type="entry name" value="Hydantoin permease"/>
    <property type="match status" value="1"/>
</dbReference>
<dbReference type="InterPro" id="IPR001248">
    <property type="entry name" value="Pur-cyt_permease"/>
</dbReference>
<dbReference type="NCBIfam" id="TIGR00800">
    <property type="entry name" value="ncs1"/>
    <property type="match status" value="1"/>
</dbReference>
<name>A0A7H9AVS4_ZYGMR</name>
<comment type="similarity">
    <text evidence="2">Belongs to the purine-cytosine permease (2.A.39) family.</text>
</comment>
<gene>
    <name evidence="7" type="ORF">HG535_0A04100</name>
</gene>
<dbReference type="Proteomes" id="UP000509704">
    <property type="component" value="Chromosome 1"/>
</dbReference>
<dbReference type="PANTHER" id="PTHR30618:SF5">
    <property type="entry name" value="URIDINE PERMEASE"/>
    <property type="match status" value="1"/>
</dbReference>
<feature type="transmembrane region" description="Helical" evidence="6">
    <location>
        <begin position="372"/>
        <end position="394"/>
    </location>
</feature>
<dbReference type="GeneID" id="59234106"/>
<keyword evidence="5 6" id="KW-0472">Membrane</keyword>
<comment type="subcellular location">
    <subcellularLocation>
        <location evidence="1">Membrane</location>
        <topology evidence="1">Multi-pass membrane protein</topology>
    </subcellularLocation>
</comment>
<proteinExistence type="inferred from homology"/>
<evidence type="ECO:0000256" key="2">
    <source>
        <dbReference type="ARBA" id="ARBA00008974"/>
    </source>
</evidence>
<dbReference type="FunFam" id="1.10.4160.10:FF:000001">
    <property type="entry name" value="Uracil permease, putative"/>
    <property type="match status" value="1"/>
</dbReference>
<feature type="transmembrane region" description="Helical" evidence="6">
    <location>
        <begin position="415"/>
        <end position="434"/>
    </location>
</feature>
<dbReference type="Pfam" id="PF02133">
    <property type="entry name" value="Transp_cyt_pur"/>
    <property type="match status" value="1"/>
</dbReference>
<dbReference type="EMBL" id="CP058604">
    <property type="protein sequence ID" value="QLG70470.1"/>
    <property type="molecule type" value="Genomic_DNA"/>
</dbReference>